<organism evidence="3">
    <name type="scientific">mine drainage metagenome</name>
    <dbReference type="NCBI Taxonomy" id="410659"/>
    <lineage>
        <taxon>unclassified sequences</taxon>
        <taxon>metagenomes</taxon>
        <taxon>ecological metagenomes</taxon>
    </lineage>
</organism>
<dbReference type="PANTHER" id="PTHR48077">
    <property type="entry name" value="TRYPTOPHAN SYNTHASE-RELATED"/>
    <property type="match status" value="1"/>
</dbReference>
<dbReference type="PANTHER" id="PTHR48077:SF6">
    <property type="entry name" value="TRYPTOPHAN SYNTHASE"/>
    <property type="match status" value="1"/>
</dbReference>
<evidence type="ECO:0000256" key="1">
    <source>
        <dbReference type="ARBA" id="ARBA00001933"/>
    </source>
</evidence>
<reference evidence="3" key="2">
    <citation type="journal article" date="2014" name="ISME J.">
        <title>Microbial stratification in low pH oxic and suboxic macroscopic growths along an acid mine drainage.</title>
        <authorList>
            <person name="Mendez-Garcia C."/>
            <person name="Mesa V."/>
            <person name="Sprenger R.R."/>
            <person name="Richter M."/>
            <person name="Diez M.S."/>
            <person name="Solano J."/>
            <person name="Bargiela R."/>
            <person name="Golyshina O.V."/>
            <person name="Manteca A."/>
            <person name="Ramos J.L."/>
            <person name="Gallego J.R."/>
            <person name="Llorente I."/>
            <person name="Martins Dos Santos V.A."/>
            <person name="Jensen O.N."/>
            <person name="Pelaez A.I."/>
            <person name="Sanchez J."/>
            <person name="Ferrer M."/>
        </authorList>
    </citation>
    <scope>NUCLEOTIDE SEQUENCE</scope>
</reference>
<sequence length="107" mass="11275">KMFSLGANFVPPGIYAGGLRYHGAAPALSMLVHSGRIKAEDVGEKEVISAMRLFSGTQGIIPAPESGHAIASAIRYVKQDPTSKKTIVVNISGHGLLDLSIFSRGNQ</sequence>
<dbReference type="GO" id="GO:0052684">
    <property type="term" value="F:L-serine hydro-lyase (adding indole, L-tryptophan-forming) activity"/>
    <property type="evidence" value="ECO:0007669"/>
    <property type="project" value="TreeGrafter"/>
</dbReference>
<name>T1AJH6_9ZZZZ</name>
<dbReference type="SUPFAM" id="SSF53686">
    <property type="entry name" value="Tryptophan synthase beta subunit-like PLP-dependent enzymes"/>
    <property type="match status" value="1"/>
</dbReference>
<evidence type="ECO:0000256" key="2">
    <source>
        <dbReference type="ARBA" id="ARBA00022898"/>
    </source>
</evidence>
<feature type="non-terminal residue" evidence="3">
    <location>
        <position position="1"/>
    </location>
</feature>
<evidence type="ECO:0000313" key="3">
    <source>
        <dbReference type="EMBL" id="EQD42120.1"/>
    </source>
</evidence>
<dbReference type="Gene3D" id="3.40.50.1100">
    <property type="match status" value="1"/>
</dbReference>
<proteinExistence type="predicted"/>
<reference evidence="3" key="1">
    <citation type="submission" date="2013-08" db="EMBL/GenBank/DDBJ databases">
        <authorList>
            <person name="Mendez C."/>
            <person name="Richter M."/>
            <person name="Ferrer M."/>
            <person name="Sanchez J."/>
        </authorList>
    </citation>
    <scope>NUCLEOTIDE SEQUENCE</scope>
</reference>
<keyword evidence="2" id="KW-0663">Pyridoxal phosphate</keyword>
<protein>
    <submittedName>
        <fullName evidence="3">Pyridoxal phosphate-dependent enzyme, beta subunit domain protein</fullName>
    </submittedName>
</protein>
<dbReference type="InterPro" id="IPR023026">
    <property type="entry name" value="Trp_synth_beta/beta-like"/>
</dbReference>
<dbReference type="GO" id="GO:0004834">
    <property type="term" value="F:tryptophan synthase activity"/>
    <property type="evidence" value="ECO:0007669"/>
    <property type="project" value="InterPro"/>
</dbReference>
<comment type="cofactor">
    <cofactor evidence="1">
        <name>pyridoxal 5'-phosphate</name>
        <dbReference type="ChEBI" id="CHEBI:597326"/>
    </cofactor>
</comment>
<dbReference type="GO" id="GO:0005737">
    <property type="term" value="C:cytoplasm"/>
    <property type="evidence" value="ECO:0007669"/>
    <property type="project" value="TreeGrafter"/>
</dbReference>
<dbReference type="AlphaFoldDB" id="T1AJH6"/>
<dbReference type="EMBL" id="AUZY01009384">
    <property type="protein sequence ID" value="EQD42120.1"/>
    <property type="molecule type" value="Genomic_DNA"/>
</dbReference>
<dbReference type="InterPro" id="IPR036052">
    <property type="entry name" value="TrpB-like_PALP_sf"/>
</dbReference>
<gene>
    <name evidence="3" type="ORF">B1B_14199</name>
</gene>
<accession>T1AJH6</accession>
<comment type="caution">
    <text evidence="3">The sequence shown here is derived from an EMBL/GenBank/DDBJ whole genome shotgun (WGS) entry which is preliminary data.</text>
</comment>